<name>A0A6G9ZDX3_9NOCA</name>
<reference evidence="1 2" key="1">
    <citation type="journal article" date="2019" name="ACS Chem. Biol.">
        <title>Identification and Mobilization of a Cryptic Antibiotic Biosynthesis Gene Locus from a Human-Pathogenic Nocardia Isolate.</title>
        <authorList>
            <person name="Herisse M."/>
            <person name="Ishida K."/>
            <person name="Porter J.L."/>
            <person name="Howden B."/>
            <person name="Hertweck C."/>
            <person name="Stinear T.P."/>
            <person name="Pidot S.J."/>
        </authorList>
    </citation>
    <scope>NUCLEOTIDE SEQUENCE [LARGE SCALE GENOMIC DNA]</scope>
    <source>
        <strain evidence="1 2">AUSMDU00012715</strain>
    </source>
</reference>
<dbReference type="EMBL" id="CP046173">
    <property type="protein sequence ID" value="QIS23815.1"/>
    <property type="molecule type" value="Genomic_DNA"/>
</dbReference>
<accession>A0A6G9ZDX3</accession>
<sequence>MRQLLMTCGVELNRGMVKRCQIDLETFTGTATTQLLRSGTVELRPLVTHSLTAPHGRNRTRIEHWNLDFES</sequence>
<proteinExistence type="predicted"/>
<evidence type="ECO:0000313" key="2">
    <source>
        <dbReference type="Proteomes" id="UP000500953"/>
    </source>
</evidence>
<dbReference type="AlphaFoldDB" id="A0A6G9ZDX3"/>
<evidence type="ECO:0000313" key="1">
    <source>
        <dbReference type="EMBL" id="QIS23815.1"/>
    </source>
</evidence>
<dbReference type="Proteomes" id="UP000500953">
    <property type="component" value="Chromosome"/>
</dbReference>
<gene>
    <name evidence="1" type="ORF">F6W96_41545</name>
</gene>
<protein>
    <submittedName>
        <fullName evidence="1">Uncharacterized protein</fullName>
    </submittedName>
</protein>
<organism evidence="1 2">
    <name type="scientific">Nocardia terpenica</name>
    <dbReference type="NCBI Taxonomy" id="455432"/>
    <lineage>
        <taxon>Bacteria</taxon>
        <taxon>Bacillati</taxon>
        <taxon>Actinomycetota</taxon>
        <taxon>Actinomycetes</taxon>
        <taxon>Mycobacteriales</taxon>
        <taxon>Nocardiaceae</taxon>
        <taxon>Nocardia</taxon>
    </lineage>
</organism>
<dbReference type="RefSeq" id="WP_167491127.1">
    <property type="nucleotide sequence ID" value="NZ_CP046173.1"/>
</dbReference>